<reference evidence="3 4" key="1">
    <citation type="submission" date="2019-01" db="EMBL/GenBank/DDBJ databases">
        <authorList>
            <consortium name="Pathogen Informatics"/>
        </authorList>
    </citation>
    <scope>NUCLEOTIDE SEQUENCE [LARGE SCALE GENOMIC DNA]</scope>
    <source>
        <strain evidence="3 4">NCTC10166</strain>
        <plasmid evidence="4">3</plasmid>
    </source>
</reference>
<sequence length="269" mass="32066">MLNLNEFENKFVPTSIVHKLYIQKERPSLVMLKIFFYSCFLYITNHDKNKILKFKFSRLFLKSLKVDRTDLLRQISKAGFDAASIFSISQKTENITKKKMLIESFQYNEKTKMIEIEFTKYIDDYLNLGHFKKFNLSNLVKFKSSLSFWFFQEMENRSYSEKIDTWISLKNFVNILGVKTDAYKNLSDFKKYVIDVVVKDYQKIAKTNFWKLMIHFTRLQKKAKHLTFILFLIIISFKMKQNFLISSFIANVVDHSQKCSGSLAKKCFF</sequence>
<dbReference type="GO" id="GO:0003887">
    <property type="term" value="F:DNA-directed DNA polymerase activity"/>
    <property type="evidence" value="ECO:0007669"/>
    <property type="project" value="InterPro"/>
</dbReference>
<evidence type="ECO:0000313" key="4">
    <source>
        <dbReference type="Proteomes" id="UP000289440"/>
    </source>
</evidence>
<dbReference type="SUPFAM" id="SSF46785">
    <property type="entry name" value="Winged helix' DNA-binding domain"/>
    <property type="match status" value="1"/>
</dbReference>
<dbReference type="AlphaFoldDB" id="A0A449A6Q1"/>
<dbReference type="GO" id="GO:0006270">
    <property type="term" value="P:DNA replication initiation"/>
    <property type="evidence" value="ECO:0007669"/>
    <property type="project" value="InterPro"/>
</dbReference>
<comment type="similarity">
    <text evidence="1">Belongs to the initiator RepB protein family.</text>
</comment>
<evidence type="ECO:0000313" key="3">
    <source>
        <dbReference type="EMBL" id="VEU59897.1"/>
    </source>
</evidence>
<geneLocation type="plasmid" evidence="3 4">
    <name>3</name>
</geneLocation>
<proteinExistence type="inferred from homology"/>
<dbReference type="Pfam" id="PF01051">
    <property type="entry name" value="Rep3_N"/>
    <property type="match status" value="1"/>
</dbReference>
<dbReference type="EMBL" id="LR214953">
    <property type="protein sequence ID" value="VEU59897.1"/>
    <property type="molecule type" value="Genomic_DNA"/>
</dbReference>
<dbReference type="InterPro" id="IPR000525">
    <property type="entry name" value="Initiator_Rep_WH1"/>
</dbReference>
<evidence type="ECO:0000259" key="2">
    <source>
        <dbReference type="Pfam" id="PF01051"/>
    </source>
</evidence>
<dbReference type="InterPro" id="IPR036390">
    <property type="entry name" value="WH_DNA-bd_sf"/>
</dbReference>
<dbReference type="Proteomes" id="UP000289440">
    <property type="component" value="Plasmid 3"/>
</dbReference>
<keyword evidence="4" id="KW-1185">Reference proteome</keyword>
<keyword evidence="3" id="KW-0614">Plasmid</keyword>
<dbReference type="KEGG" id="mnu:NCTC10166_00884"/>
<accession>A0A449A6Q1</accession>
<dbReference type="Pfam" id="PF21205">
    <property type="entry name" value="Rep3_C"/>
    <property type="match status" value="1"/>
</dbReference>
<organism evidence="3 4">
    <name type="scientific">Mesomycoplasma neurolyticum</name>
    <dbReference type="NCBI Taxonomy" id="2120"/>
    <lineage>
        <taxon>Bacteria</taxon>
        <taxon>Bacillati</taxon>
        <taxon>Mycoplasmatota</taxon>
        <taxon>Mycoplasmoidales</taxon>
        <taxon>Metamycoplasmataceae</taxon>
        <taxon>Mesomycoplasma</taxon>
    </lineage>
</organism>
<name>A0A449A6Q1_9BACT</name>
<gene>
    <name evidence="3" type="ORF">NCTC10166_00884</name>
</gene>
<protein>
    <submittedName>
        <fullName evidence="3">Protein involved in initiation of plasmid replication</fullName>
    </submittedName>
</protein>
<feature type="domain" description="Initiator Rep protein WH1" evidence="2">
    <location>
        <begin position="28"/>
        <end position="151"/>
    </location>
</feature>
<evidence type="ECO:0000256" key="1">
    <source>
        <dbReference type="ARBA" id="ARBA00038283"/>
    </source>
</evidence>